<evidence type="ECO:0000313" key="1">
    <source>
        <dbReference type="EMBL" id="ALW86345.1"/>
    </source>
</evidence>
<dbReference type="EMBL" id="CP013909">
    <property type="protein sequence ID" value="ALW86345.1"/>
    <property type="molecule type" value="Genomic_DNA"/>
</dbReference>
<dbReference type="OrthoDB" id="8479006at2"/>
<sequence>MDRPYYSQRAGKVKNGLSLDELKQGFLAFYNDFDRDGYFQQHLGYQCVDRGFVPGLAGKELHIDLLVALRKTNLWPFEDTIASWTEDDLFDVVEYLYDRVSMPKSGNYHDYDNCGWHYYKFDQAQGRASYRARMNRVLGAYDEGFELSETGEVLSLADEGLKPLLEAEFPAITPENVRGPMLAAIRKFRRHRATAEDKLGAIRDLAAALEFIRPQVKHFFDKDESDMFNLANNFAIRHNNGKQKERYDNEIWYSWMFNYYLATLHATLRMIARQDQA</sequence>
<accession>A0A0U4CDW5</accession>
<name>A0A0U4CDW5_9BACT</name>
<dbReference type="KEGG" id="hyg:AUC43_15380"/>
<dbReference type="Proteomes" id="UP000059542">
    <property type="component" value="Chromosome"/>
</dbReference>
<evidence type="ECO:0000313" key="2">
    <source>
        <dbReference type="Proteomes" id="UP000059542"/>
    </source>
</evidence>
<proteinExistence type="predicted"/>
<dbReference type="AlphaFoldDB" id="A0A0U4CDW5"/>
<reference evidence="1 2" key="1">
    <citation type="submission" date="2015-12" db="EMBL/GenBank/DDBJ databases">
        <authorList>
            <person name="Shamseldin A."/>
            <person name="Moawad H."/>
            <person name="Abd El-Rahim W.M."/>
            <person name="Sadowsky M.J."/>
        </authorList>
    </citation>
    <scope>NUCLEOTIDE SEQUENCE [LARGE SCALE GENOMIC DNA]</scope>
    <source>
        <strain evidence="1 2">DG5B</strain>
    </source>
</reference>
<protein>
    <submittedName>
        <fullName evidence="1">Uncharacterized protein</fullName>
    </submittedName>
</protein>
<organism evidence="1 2">
    <name type="scientific">Hymenobacter sedentarius</name>
    <dbReference type="NCBI Taxonomy" id="1411621"/>
    <lineage>
        <taxon>Bacteria</taxon>
        <taxon>Pseudomonadati</taxon>
        <taxon>Bacteroidota</taxon>
        <taxon>Cytophagia</taxon>
        <taxon>Cytophagales</taxon>
        <taxon>Hymenobacteraceae</taxon>
        <taxon>Hymenobacter</taxon>
    </lineage>
</organism>
<keyword evidence="2" id="KW-1185">Reference proteome</keyword>
<gene>
    <name evidence="1" type="ORF">AUC43_15380</name>
</gene>
<dbReference type="RefSeq" id="WP_068195567.1">
    <property type="nucleotide sequence ID" value="NZ_CP013909.1"/>
</dbReference>